<keyword evidence="2" id="KW-0378">Hydrolase</keyword>
<evidence type="ECO:0000256" key="2">
    <source>
        <dbReference type="ARBA" id="ARBA00022801"/>
    </source>
</evidence>
<dbReference type="InterPro" id="IPR007431">
    <property type="entry name" value="ACP_PD"/>
</dbReference>
<dbReference type="GO" id="GO:0008770">
    <property type="term" value="F:[acyl-carrier-protein] phosphodiesterase activity"/>
    <property type="evidence" value="ECO:0007669"/>
    <property type="project" value="InterPro"/>
</dbReference>
<gene>
    <name evidence="4" type="ORF">E1J38_008135</name>
</gene>
<dbReference type="OrthoDB" id="8442777at2"/>
<sequence length="199" mass="23222">MNYLAHIYLSGNNELITIGNFIADSVKGSNYKNYSKELQIGILLHRHIDTFTDAHKTVRLSTKRLHKNYGHYSGVIVDIFYDHFLAKNWSNYSKIPLNEYVMNFYDSLEANFEILTPKVKHMVPYMINGNWLLSYASTDGIQKVLEGMNKRTKNRSKMNLAINELKESYNEFESEFTAFFKELIDSSNKKLQELNKTII</sequence>
<reference evidence="4 5" key="1">
    <citation type="submission" date="2019-07" db="EMBL/GenBank/DDBJ databases">
        <title>Seonamhaeicola sp. W255 draft genome.</title>
        <authorList>
            <person name="Zhang X.-Y."/>
            <person name="Zhang R."/>
            <person name="Zhong Y.-L."/>
            <person name="Du Z.-J."/>
        </authorList>
    </citation>
    <scope>NUCLEOTIDE SEQUENCE [LARGE SCALE GENOMIC DNA]</scope>
    <source>
        <strain evidence="4 5">W255</strain>
    </source>
</reference>
<keyword evidence="1" id="KW-0444">Lipid biosynthesis</keyword>
<dbReference type="AlphaFoldDB" id="A0A562YEV5"/>
<evidence type="ECO:0000313" key="5">
    <source>
        <dbReference type="Proteomes" id="UP000295814"/>
    </source>
</evidence>
<keyword evidence="5" id="KW-1185">Reference proteome</keyword>
<dbReference type="EMBL" id="SMZJ02000004">
    <property type="protein sequence ID" value="TWO32824.1"/>
    <property type="molecule type" value="Genomic_DNA"/>
</dbReference>
<dbReference type="PANTHER" id="PTHR38764:SF1">
    <property type="entry name" value="ACYL CARRIER PROTEIN PHOSPHODIESTERASE"/>
    <property type="match status" value="1"/>
</dbReference>
<dbReference type="RefSeq" id="WP_133355541.1">
    <property type="nucleotide sequence ID" value="NZ_SMZJ02000004.1"/>
</dbReference>
<dbReference type="PANTHER" id="PTHR38764">
    <property type="entry name" value="ACYL CARRIER PROTEIN PHOSPHODIESTERASE"/>
    <property type="match status" value="1"/>
</dbReference>
<dbReference type="Proteomes" id="UP000295814">
    <property type="component" value="Unassembled WGS sequence"/>
</dbReference>
<dbReference type="GO" id="GO:0006633">
    <property type="term" value="P:fatty acid biosynthetic process"/>
    <property type="evidence" value="ECO:0007669"/>
    <property type="project" value="InterPro"/>
</dbReference>
<keyword evidence="3" id="KW-0443">Lipid metabolism</keyword>
<dbReference type="PIRSF" id="PIRSF011489">
    <property type="entry name" value="DUF479"/>
    <property type="match status" value="1"/>
</dbReference>
<name>A0A562YEV5_9FLAO</name>
<organism evidence="4 5">
    <name type="scientific">Seonamhaeicola sediminis</name>
    <dbReference type="NCBI Taxonomy" id="2528206"/>
    <lineage>
        <taxon>Bacteria</taxon>
        <taxon>Pseudomonadati</taxon>
        <taxon>Bacteroidota</taxon>
        <taxon>Flavobacteriia</taxon>
        <taxon>Flavobacteriales</taxon>
        <taxon>Flavobacteriaceae</taxon>
    </lineage>
</organism>
<accession>A0A562YEV5</accession>
<evidence type="ECO:0000256" key="3">
    <source>
        <dbReference type="ARBA" id="ARBA00023098"/>
    </source>
</evidence>
<protein>
    <submittedName>
        <fullName evidence="4">DUF479 domain-containing protein</fullName>
    </submittedName>
</protein>
<dbReference type="Pfam" id="PF04336">
    <property type="entry name" value="ACP_PD"/>
    <property type="match status" value="1"/>
</dbReference>
<evidence type="ECO:0000256" key="1">
    <source>
        <dbReference type="ARBA" id="ARBA00022516"/>
    </source>
</evidence>
<evidence type="ECO:0000313" key="4">
    <source>
        <dbReference type="EMBL" id="TWO32824.1"/>
    </source>
</evidence>
<comment type="caution">
    <text evidence="4">The sequence shown here is derived from an EMBL/GenBank/DDBJ whole genome shotgun (WGS) entry which is preliminary data.</text>
</comment>
<proteinExistence type="predicted"/>